<dbReference type="PANTHER" id="PTHR33336:SF3">
    <property type="entry name" value="ABM DOMAIN-CONTAINING PROTEIN"/>
    <property type="match status" value="1"/>
</dbReference>
<dbReference type="InterPro" id="IPR011008">
    <property type="entry name" value="Dimeric_a/b-barrel"/>
</dbReference>
<dbReference type="RefSeq" id="WP_072860424.1">
    <property type="nucleotide sequence ID" value="NZ_FQUX01000001.1"/>
</dbReference>
<evidence type="ECO:0000259" key="1">
    <source>
        <dbReference type="PROSITE" id="PS51725"/>
    </source>
</evidence>
<feature type="domain" description="ABM" evidence="1">
    <location>
        <begin position="6"/>
        <end position="98"/>
    </location>
</feature>
<dbReference type="EMBL" id="FQUX01000001">
    <property type="protein sequence ID" value="SHE63815.1"/>
    <property type="molecule type" value="Genomic_DNA"/>
</dbReference>
<reference evidence="3" key="1">
    <citation type="submission" date="2016-11" db="EMBL/GenBank/DDBJ databases">
        <authorList>
            <person name="Varghese N."/>
            <person name="Submissions S."/>
        </authorList>
    </citation>
    <scope>NUCLEOTIDE SEQUENCE [LARGE SCALE GENOMIC DNA]</scope>
    <source>
        <strain evidence="3">DSM 17539</strain>
    </source>
</reference>
<gene>
    <name evidence="2" type="ORF">SAMN03080594_101837</name>
</gene>
<dbReference type="InterPro" id="IPR050744">
    <property type="entry name" value="AI-2_Isomerase_LsrG"/>
</dbReference>
<proteinExistence type="predicted"/>
<keyword evidence="2" id="KW-0503">Monooxygenase</keyword>
<dbReference type="InterPro" id="IPR007138">
    <property type="entry name" value="ABM_dom"/>
</dbReference>
<dbReference type="OrthoDB" id="9806189at2"/>
<keyword evidence="2" id="KW-0560">Oxidoreductase</keyword>
<name>A0A1M4V4E4_9FLAO</name>
<dbReference type="GO" id="GO:0004497">
    <property type="term" value="F:monooxygenase activity"/>
    <property type="evidence" value="ECO:0007669"/>
    <property type="project" value="UniProtKB-KW"/>
</dbReference>
<accession>A0A1M4V4E4</accession>
<organism evidence="2 3">
    <name type="scientific">Arenibacter palladensis</name>
    <dbReference type="NCBI Taxonomy" id="237373"/>
    <lineage>
        <taxon>Bacteria</taxon>
        <taxon>Pseudomonadati</taxon>
        <taxon>Bacteroidota</taxon>
        <taxon>Flavobacteriia</taxon>
        <taxon>Flavobacteriales</taxon>
        <taxon>Flavobacteriaceae</taxon>
        <taxon>Arenibacter</taxon>
    </lineage>
</organism>
<evidence type="ECO:0000313" key="2">
    <source>
        <dbReference type="EMBL" id="SHE63815.1"/>
    </source>
</evidence>
<dbReference type="PROSITE" id="PS51725">
    <property type="entry name" value="ABM"/>
    <property type="match status" value="1"/>
</dbReference>
<evidence type="ECO:0000313" key="3">
    <source>
        <dbReference type="Proteomes" id="UP000184406"/>
    </source>
</evidence>
<dbReference type="AlphaFoldDB" id="A0A1M4V4E4"/>
<dbReference type="Pfam" id="PF03992">
    <property type="entry name" value="ABM"/>
    <property type="match status" value="1"/>
</dbReference>
<keyword evidence="3" id="KW-1185">Reference proteome</keyword>
<dbReference type="PANTHER" id="PTHR33336">
    <property type="entry name" value="QUINOL MONOOXYGENASE YGIN-RELATED"/>
    <property type="match status" value="1"/>
</dbReference>
<dbReference type="SUPFAM" id="SSF54909">
    <property type="entry name" value="Dimeric alpha+beta barrel"/>
    <property type="match status" value="1"/>
</dbReference>
<sequence>MSNKQLTITASILAKTEKREFVKQALLKLIPPTLKEEGCLNYDLHQDNENPDRFFFYENWVSYDHWQQHNNSAHIAAHKKATEGAVIEVVIGQLTPVS</sequence>
<dbReference type="Gene3D" id="3.30.70.100">
    <property type="match status" value="1"/>
</dbReference>
<dbReference type="Proteomes" id="UP000184406">
    <property type="component" value="Unassembled WGS sequence"/>
</dbReference>
<protein>
    <submittedName>
        <fullName evidence="2">Quinol monooxygenase YgiN</fullName>
    </submittedName>
</protein>